<reference evidence="2 3" key="1">
    <citation type="submission" date="2019-07" db="EMBL/GenBank/DDBJ databases">
        <title>Quadrisphaera sp. strain DD2A genome sequencing and assembly.</title>
        <authorList>
            <person name="Kim I."/>
        </authorList>
    </citation>
    <scope>NUCLEOTIDE SEQUENCE [LARGE SCALE GENOMIC DNA]</scope>
    <source>
        <strain evidence="2 3">DD2A</strain>
    </source>
</reference>
<dbReference type="InterPro" id="IPR012338">
    <property type="entry name" value="Beta-lactam/transpept-like"/>
</dbReference>
<dbReference type="SUPFAM" id="SSF56601">
    <property type="entry name" value="beta-lactamase/transpeptidase-like"/>
    <property type="match status" value="1"/>
</dbReference>
<accession>A0A5C8ZE65</accession>
<evidence type="ECO:0000259" key="1">
    <source>
        <dbReference type="Pfam" id="PF00144"/>
    </source>
</evidence>
<protein>
    <submittedName>
        <fullName evidence="2">Beta-lactamase family protein</fullName>
    </submittedName>
</protein>
<feature type="domain" description="Beta-lactamase-related" evidence="1">
    <location>
        <begin position="48"/>
        <end position="270"/>
    </location>
</feature>
<dbReference type="RefSeq" id="WP_147927165.1">
    <property type="nucleotide sequence ID" value="NZ_VKAC01000008.1"/>
</dbReference>
<gene>
    <name evidence="2" type="ORF">FMM08_15000</name>
</gene>
<sequence>MKSLLEQHVAQWPDPSASVVVVGLLDSGPLAGGAAPVASAGDLDAERRWASVTKLLSALTVLVLTHDGEADLDEELPGEVAPPGATLSHLLDHTSGLDFEAGGPGTWRLRAQPGQRRIYSNTGIEVAAAHVERLTGAPFAELLRELVAQPLGMSRSRLHGSAAHGLLAPTADLALLAAELLSPRVLPEEVVDALRTPSRPGLVGVLPGFGKQVHNDWGLGAEVRVDKDPHWTSPDNDPATFGHFGQSGTALWVDRARSLALVTASSEPFGEWATTAWPALSTAVLGEADPPRAGR</sequence>
<dbReference type="Proteomes" id="UP000321234">
    <property type="component" value="Unassembled WGS sequence"/>
</dbReference>
<dbReference type="OrthoDB" id="3336932at2"/>
<evidence type="ECO:0000313" key="2">
    <source>
        <dbReference type="EMBL" id="TXR55589.1"/>
    </source>
</evidence>
<comment type="caution">
    <text evidence="2">The sequence shown here is derived from an EMBL/GenBank/DDBJ whole genome shotgun (WGS) entry which is preliminary data.</text>
</comment>
<dbReference type="InterPro" id="IPR050789">
    <property type="entry name" value="Diverse_Enzym_Activities"/>
</dbReference>
<dbReference type="PANTHER" id="PTHR43283:SF15">
    <property type="entry name" value="CONSERVED PROTEIN"/>
    <property type="match status" value="1"/>
</dbReference>
<keyword evidence="3" id="KW-1185">Reference proteome</keyword>
<organism evidence="2 3">
    <name type="scientific">Quadrisphaera setariae</name>
    <dbReference type="NCBI Taxonomy" id="2593304"/>
    <lineage>
        <taxon>Bacteria</taxon>
        <taxon>Bacillati</taxon>
        <taxon>Actinomycetota</taxon>
        <taxon>Actinomycetes</taxon>
        <taxon>Kineosporiales</taxon>
        <taxon>Kineosporiaceae</taxon>
        <taxon>Quadrisphaera</taxon>
    </lineage>
</organism>
<dbReference type="Gene3D" id="3.40.710.10">
    <property type="entry name" value="DD-peptidase/beta-lactamase superfamily"/>
    <property type="match status" value="1"/>
</dbReference>
<dbReference type="Pfam" id="PF00144">
    <property type="entry name" value="Beta-lactamase"/>
    <property type="match status" value="1"/>
</dbReference>
<dbReference type="AlphaFoldDB" id="A0A5C8ZE65"/>
<proteinExistence type="predicted"/>
<evidence type="ECO:0000313" key="3">
    <source>
        <dbReference type="Proteomes" id="UP000321234"/>
    </source>
</evidence>
<name>A0A5C8ZE65_9ACTN</name>
<dbReference type="EMBL" id="VKAC01000008">
    <property type="protein sequence ID" value="TXR55589.1"/>
    <property type="molecule type" value="Genomic_DNA"/>
</dbReference>
<dbReference type="InterPro" id="IPR001466">
    <property type="entry name" value="Beta-lactam-related"/>
</dbReference>
<dbReference type="PANTHER" id="PTHR43283">
    <property type="entry name" value="BETA-LACTAMASE-RELATED"/>
    <property type="match status" value="1"/>
</dbReference>